<dbReference type="Pfam" id="PF20431">
    <property type="entry name" value="E_motif"/>
    <property type="match status" value="1"/>
</dbReference>
<dbReference type="GO" id="GO:0003723">
    <property type="term" value="F:RNA binding"/>
    <property type="evidence" value="ECO:0007669"/>
    <property type="project" value="InterPro"/>
</dbReference>
<protein>
    <recommendedName>
        <fullName evidence="5">Pentatricopeptide repeat-containing protein</fullName>
    </recommendedName>
</protein>
<dbReference type="OrthoDB" id="185373at2759"/>
<reference evidence="3 4" key="1">
    <citation type="submission" date="2020-08" db="EMBL/GenBank/DDBJ databases">
        <title>Plant Genome Project.</title>
        <authorList>
            <person name="Zhang R.-G."/>
        </authorList>
    </citation>
    <scope>NUCLEOTIDE SEQUENCE [LARGE SCALE GENOMIC DNA]</scope>
    <source>
        <tissue evidence="3">Rhizome</tissue>
    </source>
</reference>
<dbReference type="InterPro" id="IPR046848">
    <property type="entry name" value="E_motif"/>
</dbReference>
<sequence>MHLVCNAKPLFSSTAFRASTCAAAAAPPCRLTATTTSDHTENLLLSALLSRRFARGPSLQVHSLLLTTALHRNHIGAAGIRVWNTLLRHYALGCFPDEAILLYKQMEQLCCRPLPTDTFTFSFLIKACANLSLPCTGSQFHGLSLKKGLCSDIYVDTALVNMYSTCGSLHEAQRVFDGMPHRNSVSWNAMLTGFACWGELASARSLFEQMPHRNVISWTGLIDGYTRACRPLDALSLLGQMMAEGIMPTEITVLAVAPAISNLGAVLNVETLHAHCDKCGLCLLDIRVQNSLIDMYAKCGSIESSFKFFEHIGSRRNAVSWTSIITGFAAHGMANEVVKLFDEMLRANVRPTRVTFLSMLNACNHGGLVEAGLRFFMAMVYEYRIEPETKHYGCLIDLLGRAGRLKEAEEVIAGMPVEVNVVVWRTLLGGCSKHGEVDIGKRVMRRILELEKGYSGDYVVLSNMLIEAGRFDEAEDVRKMMDERNVVKIPGVSLIS</sequence>
<dbReference type="PROSITE" id="PS51375">
    <property type="entry name" value="PPR"/>
    <property type="match status" value="4"/>
</dbReference>
<evidence type="ECO:0000313" key="4">
    <source>
        <dbReference type="Proteomes" id="UP000734854"/>
    </source>
</evidence>
<keyword evidence="1" id="KW-0677">Repeat</keyword>
<evidence type="ECO:0000256" key="1">
    <source>
        <dbReference type="ARBA" id="ARBA00022737"/>
    </source>
</evidence>
<feature type="repeat" description="PPR" evidence="2">
    <location>
        <begin position="183"/>
        <end position="213"/>
    </location>
</feature>
<dbReference type="GO" id="GO:0009451">
    <property type="term" value="P:RNA modification"/>
    <property type="evidence" value="ECO:0007669"/>
    <property type="project" value="InterPro"/>
</dbReference>
<comment type="caution">
    <text evidence="3">The sequence shown here is derived from an EMBL/GenBank/DDBJ whole genome shotgun (WGS) entry which is preliminary data.</text>
</comment>
<dbReference type="InterPro" id="IPR046960">
    <property type="entry name" value="PPR_At4g14850-like_plant"/>
</dbReference>
<accession>A0A8J5EZI9</accession>
<evidence type="ECO:0000256" key="2">
    <source>
        <dbReference type="PROSITE-ProRule" id="PRU00708"/>
    </source>
</evidence>
<dbReference type="EMBL" id="JACMSC010000018">
    <property type="protein sequence ID" value="KAG6477065.1"/>
    <property type="molecule type" value="Genomic_DNA"/>
</dbReference>
<evidence type="ECO:0000313" key="3">
    <source>
        <dbReference type="EMBL" id="KAG6477065.1"/>
    </source>
</evidence>
<feature type="repeat" description="PPR" evidence="2">
    <location>
        <begin position="79"/>
        <end position="113"/>
    </location>
</feature>
<dbReference type="NCBIfam" id="TIGR00756">
    <property type="entry name" value="PPR"/>
    <property type="match status" value="4"/>
</dbReference>
<name>A0A8J5EZI9_ZINOF</name>
<dbReference type="Pfam" id="PF01535">
    <property type="entry name" value="PPR"/>
    <property type="match status" value="6"/>
</dbReference>
<dbReference type="FunFam" id="1.25.40.10:FF:001213">
    <property type="entry name" value="Pentatricopeptide repeat-containing protein, mitochondrial"/>
    <property type="match status" value="1"/>
</dbReference>
<dbReference type="PANTHER" id="PTHR47926">
    <property type="entry name" value="PENTATRICOPEPTIDE REPEAT-CONTAINING PROTEIN"/>
    <property type="match status" value="1"/>
</dbReference>
<keyword evidence="4" id="KW-1185">Reference proteome</keyword>
<proteinExistence type="predicted"/>
<dbReference type="Pfam" id="PF13041">
    <property type="entry name" value="PPR_2"/>
    <property type="match status" value="1"/>
</dbReference>
<feature type="repeat" description="PPR" evidence="2">
    <location>
        <begin position="214"/>
        <end position="248"/>
    </location>
</feature>
<organism evidence="3 4">
    <name type="scientific">Zingiber officinale</name>
    <name type="common">Ginger</name>
    <name type="synonym">Amomum zingiber</name>
    <dbReference type="NCBI Taxonomy" id="94328"/>
    <lineage>
        <taxon>Eukaryota</taxon>
        <taxon>Viridiplantae</taxon>
        <taxon>Streptophyta</taxon>
        <taxon>Embryophyta</taxon>
        <taxon>Tracheophyta</taxon>
        <taxon>Spermatophyta</taxon>
        <taxon>Magnoliopsida</taxon>
        <taxon>Liliopsida</taxon>
        <taxon>Zingiberales</taxon>
        <taxon>Zingiberaceae</taxon>
        <taxon>Zingiber</taxon>
    </lineage>
</organism>
<dbReference type="PANTHER" id="PTHR47926:SF460">
    <property type="entry name" value="OS01G0815900 PROTEIN"/>
    <property type="match status" value="1"/>
</dbReference>
<gene>
    <name evidence="3" type="ORF">ZIOFF_066317</name>
</gene>
<dbReference type="AlphaFoldDB" id="A0A8J5EZI9"/>
<dbReference type="InterPro" id="IPR002885">
    <property type="entry name" value="PPR_rpt"/>
</dbReference>
<dbReference type="Proteomes" id="UP000734854">
    <property type="component" value="Unassembled WGS sequence"/>
</dbReference>
<feature type="repeat" description="PPR" evidence="2">
    <location>
        <begin position="317"/>
        <end position="351"/>
    </location>
</feature>
<dbReference type="FunFam" id="1.25.40.10:FF:000348">
    <property type="entry name" value="Pentatricopeptide repeat-containing protein chloroplastic"/>
    <property type="match status" value="1"/>
</dbReference>
<evidence type="ECO:0008006" key="5">
    <source>
        <dbReference type="Google" id="ProtNLM"/>
    </source>
</evidence>